<dbReference type="STRING" id="4072.A0A2G2ZHD9"/>
<evidence type="ECO:0000313" key="2">
    <source>
        <dbReference type="EMBL" id="PHT81354.1"/>
    </source>
</evidence>
<proteinExistence type="predicted"/>
<reference evidence="2 3" key="1">
    <citation type="journal article" date="2014" name="Nat. Genet.">
        <title>Genome sequence of the hot pepper provides insights into the evolution of pungency in Capsicum species.</title>
        <authorList>
            <person name="Kim S."/>
            <person name="Park M."/>
            <person name="Yeom S.I."/>
            <person name="Kim Y.M."/>
            <person name="Lee J.M."/>
            <person name="Lee H.A."/>
            <person name="Seo E."/>
            <person name="Choi J."/>
            <person name="Cheong K."/>
            <person name="Kim K.T."/>
            <person name="Jung K."/>
            <person name="Lee G.W."/>
            <person name="Oh S.K."/>
            <person name="Bae C."/>
            <person name="Kim S.B."/>
            <person name="Lee H.Y."/>
            <person name="Kim S.Y."/>
            <person name="Kim M.S."/>
            <person name="Kang B.C."/>
            <person name="Jo Y.D."/>
            <person name="Yang H.B."/>
            <person name="Jeong H.J."/>
            <person name="Kang W.H."/>
            <person name="Kwon J.K."/>
            <person name="Shin C."/>
            <person name="Lim J.Y."/>
            <person name="Park J.H."/>
            <person name="Huh J.H."/>
            <person name="Kim J.S."/>
            <person name="Kim B.D."/>
            <person name="Cohen O."/>
            <person name="Paran I."/>
            <person name="Suh M.C."/>
            <person name="Lee S.B."/>
            <person name="Kim Y.K."/>
            <person name="Shin Y."/>
            <person name="Noh S.J."/>
            <person name="Park J."/>
            <person name="Seo Y.S."/>
            <person name="Kwon S.Y."/>
            <person name="Kim H.A."/>
            <person name="Park J.M."/>
            <person name="Kim H.J."/>
            <person name="Choi S.B."/>
            <person name="Bosland P.W."/>
            <person name="Reeves G."/>
            <person name="Jo S.H."/>
            <person name="Lee B.W."/>
            <person name="Cho H.T."/>
            <person name="Choi H.S."/>
            <person name="Lee M.S."/>
            <person name="Yu Y."/>
            <person name="Do Choi Y."/>
            <person name="Park B.S."/>
            <person name="van Deynze A."/>
            <person name="Ashrafi H."/>
            <person name="Hill T."/>
            <person name="Kim W.T."/>
            <person name="Pai H.S."/>
            <person name="Ahn H.K."/>
            <person name="Yeam I."/>
            <person name="Giovannoni J.J."/>
            <person name="Rose J.K."/>
            <person name="Sorensen I."/>
            <person name="Lee S.J."/>
            <person name="Kim R.W."/>
            <person name="Choi I.Y."/>
            <person name="Choi B.S."/>
            <person name="Lim J.S."/>
            <person name="Lee Y.H."/>
            <person name="Choi D."/>
        </authorList>
    </citation>
    <scope>NUCLEOTIDE SEQUENCE [LARGE SCALE GENOMIC DNA]</scope>
    <source>
        <strain evidence="3">cv. CM334</strain>
    </source>
</reference>
<evidence type="ECO:0000313" key="3">
    <source>
        <dbReference type="Proteomes" id="UP000222542"/>
    </source>
</evidence>
<comment type="caution">
    <text evidence="2">The sequence shown here is derived from an EMBL/GenBank/DDBJ whole genome shotgun (WGS) entry which is preliminary data.</text>
</comment>
<feature type="region of interest" description="Disordered" evidence="1">
    <location>
        <begin position="57"/>
        <end position="103"/>
    </location>
</feature>
<name>A0A2G2ZHD9_CAPAN</name>
<dbReference type="Proteomes" id="UP000222542">
    <property type="component" value="Unassembled WGS sequence"/>
</dbReference>
<feature type="compositionally biased region" description="Acidic residues" evidence="1">
    <location>
        <begin position="63"/>
        <end position="73"/>
    </location>
</feature>
<organism evidence="2 3">
    <name type="scientific">Capsicum annuum</name>
    <name type="common">Capsicum pepper</name>
    <dbReference type="NCBI Taxonomy" id="4072"/>
    <lineage>
        <taxon>Eukaryota</taxon>
        <taxon>Viridiplantae</taxon>
        <taxon>Streptophyta</taxon>
        <taxon>Embryophyta</taxon>
        <taxon>Tracheophyta</taxon>
        <taxon>Spermatophyta</taxon>
        <taxon>Magnoliopsida</taxon>
        <taxon>eudicotyledons</taxon>
        <taxon>Gunneridae</taxon>
        <taxon>Pentapetalae</taxon>
        <taxon>asterids</taxon>
        <taxon>lamiids</taxon>
        <taxon>Solanales</taxon>
        <taxon>Solanaceae</taxon>
        <taxon>Solanoideae</taxon>
        <taxon>Capsiceae</taxon>
        <taxon>Capsicum</taxon>
    </lineage>
</organism>
<dbReference type="Gramene" id="PHT81354">
    <property type="protein sequence ID" value="PHT81354"/>
    <property type="gene ID" value="T459_14369"/>
</dbReference>
<reference evidence="2 3" key="2">
    <citation type="journal article" date="2017" name="Genome Biol.">
        <title>New reference genome sequences of hot pepper reveal the massive evolution of plant disease-resistance genes by retroduplication.</title>
        <authorList>
            <person name="Kim S."/>
            <person name="Park J."/>
            <person name="Yeom S.I."/>
            <person name="Kim Y.M."/>
            <person name="Seo E."/>
            <person name="Kim K.T."/>
            <person name="Kim M.S."/>
            <person name="Lee J.M."/>
            <person name="Cheong K."/>
            <person name="Shin H.S."/>
            <person name="Kim S.B."/>
            <person name="Han K."/>
            <person name="Lee J."/>
            <person name="Park M."/>
            <person name="Lee H.A."/>
            <person name="Lee H.Y."/>
            <person name="Lee Y."/>
            <person name="Oh S."/>
            <person name="Lee J.H."/>
            <person name="Choi E."/>
            <person name="Choi E."/>
            <person name="Lee S.E."/>
            <person name="Jeon J."/>
            <person name="Kim H."/>
            <person name="Choi G."/>
            <person name="Song H."/>
            <person name="Lee J."/>
            <person name="Lee S.C."/>
            <person name="Kwon J.K."/>
            <person name="Lee H.Y."/>
            <person name="Koo N."/>
            <person name="Hong Y."/>
            <person name="Kim R.W."/>
            <person name="Kang W.H."/>
            <person name="Huh J.H."/>
            <person name="Kang B.C."/>
            <person name="Yang T.J."/>
            <person name="Lee Y.H."/>
            <person name="Bennetzen J.L."/>
            <person name="Choi D."/>
        </authorList>
    </citation>
    <scope>NUCLEOTIDE SEQUENCE [LARGE SCALE GENOMIC DNA]</scope>
    <source>
        <strain evidence="3">cv. CM334</strain>
    </source>
</reference>
<evidence type="ECO:0000256" key="1">
    <source>
        <dbReference type="SAM" id="MobiDB-lite"/>
    </source>
</evidence>
<keyword evidence="3" id="KW-1185">Reference proteome</keyword>
<gene>
    <name evidence="2" type="ORF">T459_14369</name>
</gene>
<sequence length="137" mass="15132">MENDSQYLNQNKGIIIKKPAENNKLPTLVHIPGKGKGIDTSGRVVHTNTFDPRKNIRNKSILYDDEDSSDDPDYVEKEESSDTSGEYAILESEKTTSDEHAENLTESFSPHALVDVVVSSTFDNVIESGHLSPKGRG</sequence>
<accession>A0A2G2ZHD9</accession>
<dbReference type="EMBL" id="AYRZ02000005">
    <property type="protein sequence ID" value="PHT81354.1"/>
    <property type="molecule type" value="Genomic_DNA"/>
</dbReference>
<feature type="compositionally biased region" description="Basic and acidic residues" evidence="1">
    <location>
        <begin position="91"/>
        <end position="103"/>
    </location>
</feature>
<protein>
    <submittedName>
        <fullName evidence="2">Uncharacterized protein</fullName>
    </submittedName>
</protein>
<dbReference type="AlphaFoldDB" id="A0A2G2ZHD9"/>